<reference evidence="2" key="2">
    <citation type="submission" date="2023-04" db="EMBL/GenBank/DDBJ databases">
        <authorList>
            <person name="Bruccoleri R.E."/>
            <person name="Oakeley E.J."/>
            <person name="Faust A.-M."/>
            <person name="Dessus-Babus S."/>
            <person name="Altorfer M."/>
            <person name="Burckhardt D."/>
            <person name="Oertli M."/>
            <person name="Naumann U."/>
            <person name="Petersen F."/>
            <person name="Wong J."/>
        </authorList>
    </citation>
    <scope>NUCLEOTIDE SEQUENCE</scope>
    <source>
        <strain evidence="2">GSM-AAB239-AS_SAM_17_03QT</strain>
        <tissue evidence="2">Leaf</tissue>
    </source>
</reference>
<feature type="compositionally biased region" description="Basic residues" evidence="1">
    <location>
        <begin position="38"/>
        <end position="66"/>
    </location>
</feature>
<comment type="caution">
    <text evidence="2">The sequence shown here is derived from an EMBL/GenBank/DDBJ whole genome shotgun (WGS) entry which is preliminary data.</text>
</comment>
<keyword evidence="3" id="KW-1185">Reference proteome</keyword>
<feature type="region of interest" description="Disordered" evidence="1">
    <location>
        <begin position="1"/>
        <end position="74"/>
    </location>
</feature>
<gene>
    <name evidence="2" type="ORF">M6B38_166595</name>
</gene>
<name>A0AAX6EWF7_IRIPA</name>
<reference evidence="2" key="1">
    <citation type="journal article" date="2023" name="GigaByte">
        <title>Genome assembly of the bearded iris, Iris pallida Lam.</title>
        <authorList>
            <person name="Bruccoleri R.E."/>
            <person name="Oakeley E.J."/>
            <person name="Faust A.M.E."/>
            <person name="Altorfer M."/>
            <person name="Dessus-Babus S."/>
            <person name="Burckhardt D."/>
            <person name="Oertli M."/>
            <person name="Naumann U."/>
            <person name="Petersen F."/>
            <person name="Wong J."/>
        </authorList>
    </citation>
    <scope>NUCLEOTIDE SEQUENCE</scope>
    <source>
        <strain evidence="2">GSM-AAB239-AS_SAM_17_03QT</strain>
    </source>
</reference>
<dbReference type="AlphaFoldDB" id="A0AAX6EWF7"/>
<evidence type="ECO:0000313" key="2">
    <source>
        <dbReference type="EMBL" id="KAJ6808353.1"/>
    </source>
</evidence>
<evidence type="ECO:0000313" key="3">
    <source>
        <dbReference type="Proteomes" id="UP001140949"/>
    </source>
</evidence>
<feature type="region of interest" description="Disordered" evidence="1">
    <location>
        <begin position="104"/>
        <end position="139"/>
    </location>
</feature>
<sequence>MGRRGGRIQTAEEAADSDDQAEVGRSRRGRGDAPVGAFRRRRGSRVRRTRRSRREVRVRRTRRTRSPSRGDLMAVGGLRAVKTGSAPERREGARAELGAEMAGCSEMPDRRRKGGGPLTELGEGVAPAKFLPRRGGHRGNLGFLRRSSAGGLGVVDVLAERKEGELRRADSGR</sequence>
<feature type="compositionally biased region" description="Basic and acidic residues" evidence="1">
    <location>
        <begin position="22"/>
        <end position="31"/>
    </location>
</feature>
<accession>A0AAX6EWF7</accession>
<protein>
    <submittedName>
        <fullName evidence="2">Basic proline-rich protein-like</fullName>
    </submittedName>
</protein>
<organism evidence="2 3">
    <name type="scientific">Iris pallida</name>
    <name type="common">Sweet iris</name>
    <dbReference type="NCBI Taxonomy" id="29817"/>
    <lineage>
        <taxon>Eukaryota</taxon>
        <taxon>Viridiplantae</taxon>
        <taxon>Streptophyta</taxon>
        <taxon>Embryophyta</taxon>
        <taxon>Tracheophyta</taxon>
        <taxon>Spermatophyta</taxon>
        <taxon>Magnoliopsida</taxon>
        <taxon>Liliopsida</taxon>
        <taxon>Asparagales</taxon>
        <taxon>Iridaceae</taxon>
        <taxon>Iridoideae</taxon>
        <taxon>Irideae</taxon>
        <taxon>Iris</taxon>
    </lineage>
</organism>
<evidence type="ECO:0000256" key="1">
    <source>
        <dbReference type="SAM" id="MobiDB-lite"/>
    </source>
</evidence>
<dbReference type="Proteomes" id="UP001140949">
    <property type="component" value="Unassembled WGS sequence"/>
</dbReference>
<dbReference type="EMBL" id="JANAVB010033417">
    <property type="protein sequence ID" value="KAJ6808353.1"/>
    <property type="molecule type" value="Genomic_DNA"/>
</dbReference>
<proteinExistence type="predicted"/>